<dbReference type="EC" id="3.5.4.19" evidence="15"/>
<evidence type="ECO:0000256" key="2">
    <source>
        <dbReference type="ARBA" id="ARBA00001460"/>
    </source>
</evidence>
<dbReference type="PANTHER" id="PTHR42945:SF9">
    <property type="entry name" value="HISTIDINE BIOSYNTHESIS BIFUNCTIONAL PROTEIN HISIE"/>
    <property type="match status" value="1"/>
</dbReference>
<dbReference type="Gene3D" id="3.10.20.810">
    <property type="entry name" value="Phosphoribosyl-AMP cyclohydrolase"/>
    <property type="match status" value="1"/>
</dbReference>
<dbReference type="AlphaFoldDB" id="L7VJF2"/>
<dbReference type="UniPathway" id="UPA00031">
    <property type="reaction ID" value="UER00007"/>
</dbReference>
<evidence type="ECO:0000256" key="3">
    <source>
        <dbReference type="ARBA" id="ARBA00004496"/>
    </source>
</evidence>
<dbReference type="InterPro" id="IPR021130">
    <property type="entry name" value="PRib-ATP_PPHydrolase-like"/>
</dbReference>
<dbReference type="InterPro" id="IPR002496">
    <property type="entry name" value="PRib_AMP_CycHydrolase_dom"/>
</dbReference>
<feature type="region of interest" description="Phosphoribosyl-AMP cyclohydrolase" evidence="15">
    <location>
        <begin position="1"/>
        <end position="115"/>
    </location>
</feature>
<dbReference type="Proteomes" id="UP000011174">
    <property type="component" value="Chromosome"/>
</dbReference>
<proteinExistence type="inferred from homology"/>
<keyword evidence="8 15" id="KW-0963">Cytoplasm</keyword>
<protein>
    <recommendedName>
        <fullName evidence="15">Histidine biosynthesis bifunctional protein HisIE</fullName>
    </recommendedName>
    <domain>
        <recommendedName>
            <fullName evidence="15">Phosphoribosyl-AMP cyclohydrolase</fullName>
            <shortName evidence="15">PRA-CH</shortName>
            <ecNumber evidence="15">3.5.4.19</ecNumber>
        </recommendedName>
    </domain>
    <domain>
        <recommendedName>
            <fullName evidence="15">Phosphoribosyl-ATP pyrophosphatase</fullName>
            <shortName evidence="15">PRA-PH</shortName>
            <ecNumber evidence="15">3.6.1.31</ecNumber>
        </recommendedName>
    </domain>
</protein>
<keyword evidence="13 15" id="KW-0368">Histidine biosynthesis</keyword>
<evidence type="ECO:0000259" key="16">
    <source>
        <dbReference type="Pfam" id="PF01502"/>
    </source>
</evidence>
<evidence type="ECO:0000256" key="7">
    <source>
        <dbReference type="ARBA" id="ARBA00008299"/>
    </source>
</evidence>
<dbReference type="HAMAP" id="MF_01020">
    <property type="entry name" value="HisE"/>
    <property type="match status" value="1"/>
</dbReference>
<evidence type="ECO:0000256" key="13">
    <source>
        <dbReference type="ARBA" id="ARBA00023102"/>
    </source>
</evidence>
<dbReference type="SUPFAM" id="SSF141734">
    <property type="entry name" value="HisI-like"/>
    <property type="match status" value="1"/>
</dbReference>
<dbReference type="OrthoDB" id="9795769at2"/>
<dbReference type="InterPro" id="IPR038019">
    <property type="entry name" value="PRib_AMP_CycHydrolase_sf"/>
</dbReference>
<keyword evidence="12 15" id="KW-0067">ATP-binding</keyword>
<accession>L7VJF2</accession>
<gene>
    <name evidence="15 17" type="primary">hisI</name>
    <name evidence="15" type="synonym">hisIE</name>
    <name evidence="17" type="ORF">ASNER_042</name>
</gene>
<dbReference type="InterPro" id="IPR008179">
    <property type="entry name" value="HisE"/>
</dbReference>
<keyword evidence="9 15" id="KW-0028">Amino-acid biosynthesis</keyword>
<dbReference type="FunFam" id="3.10.20.810:FF:000001">
    <property type="entry name" value="Histidine biosynthesis bifunctional protein HisIE"/>
    <property type="match status" value="1"/>
</dbReference>
<dbReference type="CDD" id="cd11534">
    <property type="entry name" value="NTP-PPase_HisIE_like"/>
    <property type="match status" value="1"/>
</dbReference>
<feature type="domain" description="Phosphoribosyl-AMP cyclohydrolase" evidence="16">
    <location>
        <begin position="33"/>
        <end position="105"/>
    </location>
</feature>
<dbReference type="SUPFAM" id="SSF101386">
    <property type="entry name" value="all-alpha NTP pyrophosphatases"/>
    <property type="match status" value="1"/>
</dbReference>
<evidence type="ECO:0000256" key="9">
    <source>
        <dbReference type="ARBA" id="ARBA00022605"/>
    </source>
</evidence>
<dbReference type="EC" id="3.6.1.31" evidence="15"/>
<dbReference type="PATRIC" id="fig|1133592.3.peg.35"/>
<keyword evidence="10 15" id="KW-0547">Nucleotide-binding</keyword>
<keyword evidence="18" id="KW-1185">Reference proteome</keyword>
<feature type="region of interest" description="Phosphoribosyl-ATP pyrophosphohydrolase" evidence="15">
    <location>
        <begin position="116"/>
        <end position="220"/>
    </location>
</feature>
<keyword evidence="11 15" id="KW-0378">Hydrolase</keyword>
<evidence type="ECO:0000256" key="11">
    <source>
        <dbReference type="ARBA" id="ARBA00022801"/>
    </source>
</evidence>
<comment type="catalytic activity">
    <reaction evidence="2 15">
        <text>1-(5-phospho-beta-D-ribosyl)-ATP + H2O = 1-(5-phospho-beta-D-ribosyl)-5'-AMP + diphosphate + H(+)</text>
        <dbReference type="Rhea" id="RHEA:22828"/>
        <dbReference type="ChEBI" id="CHEBI:15377"/>
        <dbReference type="ChEBI" id="CHEBI:15378"/>
        <dbReference type="ChEBI" id="CHEBI:33019"/>
        <dbReference type="ChEBI" id="CHEBI:59457"/>
        <dbReference type="ChEBI" id="CHEBI:73183"/>
        <dbReference type="EC" id="3.6.1.31"/>
    </reaction>
</comment>
<dbReference type="EMBL" id="CP003263">
    <property type="protein sequence ID" value="AGC66827.1"/>
    <property type="molecule type" value="Genomic_DNA"/>
</dbReference>
<name>L7VJF2_9FLAO</name>
<comment type="subcellular location">
    <subcellularLocation>
        <location evidence="3 15">Cytoplasm</location>
    </subcellularLocation>
</comment>
<comment type="similarity">
    <text evidence="7 15">In the N-terminal section; belongs to the PRA-CH family.</text>
</comment>
<evidence type="ECO:0000256" key="15">
    <source>
        <dbReference type="HAMAP-Rule" id="MF_01019"/>
    </source>
</evidence>
<evidence type="ECO:0000256" key="6">
    <source>
        <dbReference type="ARBA" id="ARBA00007731"/>
    </source>
</evidence>
<dbReference type="GO" id="GO:0005524">
    <property type="term" value="F:ATP binding"/>
    <property type="evidence" value="ECO:0007669"/>
    <property type="project" value="UniProtKB-KW"/>
</dbReference>
<dbReference type="KEGG" id="udi:ASNER_042"/>
<dbReference type="GO" id="GO:0000105">
    <property type="term" value="P:L-histidine biosynthetic process"/>
    <property type="evidence" value="ECO:0007669"/>
    <property type="project" value="UniProtKB-UniRule"/>
</dbReference>
<sequence length="220" mass="25846">MKAPSIDSINFNKSLDGLVPAIIQDSDTLKVLMLGYMNEETYLRSLQSKKVIFYSRSKKREWIKGEETSHSLVIKEIFIDCDKDTLLIKVIPLGPTCHLGTNNCWGDMNEECYSFFRTLEKIIFLRRKIEVGIHKSYIRDLFERSMNKILQKVGEEAVELILEAKENNKERFLNEAADLLFHYLVLLQAKNYNLKDILDILKKRKKLKTLFFFKRPKSIF</sequence>
<comment type="catalytic activity">
    <reaction evidence="1 15">
        <text>1-(5-phospho-beta-D-ribosyl)-5'-AMP + H2O = 1-(5-phospho-beta-D-ribosyl)-5-[(5-phospho-beta-D-ribosylamino)methylideneamino]imidazole-4-carboxamide</text>
        <dbReference type="Rhea" id="RHEA:20049"/>
        <dbReference type="ChEBI" id="CHEBI:15377"/>
        <dbReference type="ChEBI" id="CHEBI:58435"/>
        <dbReference type="ChEBI" id="CHEBI:59457"/>
        <dbReference type="EC" id="3.5.4.19"/>
    </reaction>
</comment>
<reference evidence="17 18" key="1">
    <citation type="journal article" date="2013" name="Environ. Microbiol.">
        <title>The nutrient supplying capabilities of Uzinura, an endosymbiont of armoured scale insects.</title>
        <authorList>
            <person name="Sabree Z.L."/>
            <person name="Huang C.Y."/>
            <person name="Okusu A."/>
            <person name="Moran N.A."/>
            <person name="Normark B.B."/>
        </authorList>
    </citation>
    <scope>NUCLEOTIDE SEQUENCE [LARGE SCALE GENOMIC DNA]</scope>
    <source>
        <strain evidence="17 18">ASNER</strain>
    </source>
</reference>
<evidence type="ECO:0000313" key="18">
    <source>
        <dbReference type="Proteomes" id="UP000011174"/>
    </source>
</evidence>
<evidence type="ECO:0000256" key="10">
    <source>
        <dbReference type="ARBA" id="ARBA00022741"/>
    </source>
</evidence>
<dbReference type="NCBIfam" id="NF002747">
    <property type="entry name" value="PRK02759.1"/>
    <property type="match status" value="1"/>
</dbReference>
<comment type="pathway">
    <text evidence="5 15">Amino-acid biosynthesis; L-histidine biosynthesis; L-histidine from 5-phospho-alpha-D-ribose 1-diphosphate: step 2/9.</text>
</comment>
<evidence type="ECO:0000256" key="8">
    <source>
        <dbReference type="ARBA" id="ARBA00022490"/>
    </source>
</evidence>
<keyword evidence="14 15" id="KW-0511">Multifunctional enzyme</keyword>
<comment type="similarity">
    <text evidence="6 15">In the C-terminal section; belongs to the PRA-PH family.</text>
</comment>
<dbReference type="HAMAP" id="MF_01019">
    <property type="entry name" value="HisIE"/>
    <property type="match status" value="1"/>
</dbReference>
<dbReference type="GO" id="GO:0005737">
    <property type="term" value="C:cytoplasm"/>
    <property type="evidence" value="ECO:0007669"/>
    <property type="project" value="UniProtKB-SubCell"/>
</dbReference>
<dbReference type="Pfam" id="PF01503">
    <property type="entry name" value="PRA-PH"/>
    <property type="match status" value="1"/>
</dbReference>
<dbReference type="PANTHER" id="PTHR42945">
    <property type="entry name" value="HISTIDINE BIOSYNTHESIS BIFUNCTIONAL PROTEIN"/>
    <property type="match status" value="1"/>
</dbReference>
<dbReference type="NCBIfam" id="TIGR03188">
    <property type="entry name" value="histidine_hisI"/>
    <property type="match status" value="1"/>
</dbReference>
<dbReference type="STRING" id="1133592.ASNER_042"/>
<evidence type="ECO:0000256" key="14">
    <source>
        <dbReference type="ARBA" id="ARBA00023268"/>
    </source>
</evidence>
<dbReference type="GO" id="GO:0004636">
    <property type="term" value="F:phosphoribosyl-ATP diphosphatase activity"/>
    <property type="evidence" value="ECO:0007669"/>
    <property type="project" value="UniProtKB-UniRule"/>
</dbReference>
<evidence type="ECO:0000256" key="5">
    <source>
        <dbReference type="ARBA" id="ARBA00005204"/>
    </source>
</evidence>
<comment type="pathway">
    <text evidence="4 15">Amino-acid biosynthesis; L-histidine biosynthesis; L-histidine from 5-phospho-alpha-D-ribose 1-diphosphate: step 3/9.</text>
</comment>
<evidence type="ECO:0000313" key="17">
    <source>
        <dbReference type="EMBL" id="AGC66827.1"/>
    </source>
</evidence>
<dbReference type="GO" id="GO:0004635">
    <property type="term" value="F:phosphoribosyl-AMP cyclohydrolase activity"/>
    <property type="evidence" value="ECO:0007669"/>
    <property type="project" value="UniProtKB-UniRule"/>
</dbReference>
<evidence type="ECO:0000256" key="12">
    <source>
        <dbReference type="ARBA" id="ARBA00022840"/>
    </source>
</evidence>
<dbReference type="InterPro" id="IPR023019">
    <property type="entry name" value="His_synth_HisIE"/>
</dbReference>
<evidence type="ECO:0000256" key="1">
    <source>
        <dbReference type="ARBA" id="ARBA00000024"/>
    </source>
</evidence>
<organism evidence="17 18">
    <name type="scientific">Candidatus Uzinura diaspidicola str. ASNER</name>
    <dbReference type="NCBI Taxonomy" id="1133592"/>
    <lineage>
        <taxon>Bacteria</taxon>
        <taxon>Pseudomonadati</taxon>
        <taxon>Bacteroidota</taxon>
        <taxon>Flavobacteriia</taxon>
        <taxon>Flavobacteriales</taxon>
        <taxon>Candidatus Uzinura</taxon>
    </lineage>
</organism>
<dbReference type="Pfam" id="PF01502">
    <property type="entry name" value="PRA-CH"/>
    <property type="match status" value="1"/>
</dbReference>
<dbReference type="HOGENOM" id="CLU_048577_3_1_10"/>
<dbReference type="Gene3D" id="1.10.287.1080">
    <property type="entry name" value="MazG-like"/>
    <property type="match status" value="1"/>
</dbReference>
<evidence type="ECO:0000256" key="4">
    <source>
        <dbReference type="ARBA" id="ARBA00005169"/>
    </source>
</evidence>